<evidence type="ECO:0000313" key="2">
    <source>
        <dbReference type="EMBL" id="AFK01789.1"/>
    </source>
</evidence>
<accession>A0ABM5MXG7</accession>
<proteinExistence type="predicted"/>
<keyword evidence="1" id="KW-1133">Transmembrane helix</keyword>
<keyword evidence="1" id="KW-0472">Membrane</keyword>
<keyword evidence="3" id="KW-1185">Reference proteome</keyword>
<keyword evidence="1" id="KW-0812">Transmembrane</keyword>
<organism evidence="2 3">
    <name type="scientific">Emticicia oligotrophica (strain DSM 17448 / CIP 109782 / MTCC 6937 / GPTSA100-15)</name>
    <dbReference type="NCBI Taxonomy" id="929562"/>
    <lineage>
        <taxon>Bacteria</taxon>
        <taxon>Pseudomonadati</taxon>
        <taxon>Bacteroidota</taxon>
        <taxon>Cytophagia</taxon>
        <taxon>Cytophagales</taxon>
        <taxon>Leadbetterellaceae</taxon>
        <taxon>Emticicia</taxon>
    </lineage>
</organism>
<evidence type="ECO:0000313" key="3">
    <source>
        <dbReference type="Proteomes" id="UP000002875"/>
    </source>
</evidence>
<evidence type="ECO:0000256" key="1">
    <source>
        <dbReference type="SAM" id="Phobius"/>
    </source>
</evidence>
<dbReference type="Proteomes" id="UP000002875">
    <property type="component" value="Chromosome"/>
</dbReference>
<gene>
    <name evidence="2" type="ordered locus">Emtol_0636</name>
</gene>
<protein>
    <submittedName>
        <fullName evidence="2">Uncharacterized protein</fullName>
    </submittedName>
</protein>
<name>A0ABM5MXG7_EMTOG</name>
<feature type="transmembrane region" description="Helical" evidence="1">
    <location>
        <begin position="20"/>
        <end position="47"/>
    </location>
</feature>
<dbReference type="EMBL" id="CP002961">
    <property type="protein sequence ID" value="AFK01789.1"/>
    <property type="molecule type" value="Genomic_DNA"/>
</dbReference>
<sequence length="60" mass="7477">MMIQSYKRKFKLTSEYSLYIQYSLLILYIRIYFLDIILFIYIILAFIDKKRKNIFDSMAY</sequence>
<reference evidence="2 3" key="1">
    <citation type="submission" date="2011-07" db="EMBL/GenBank/DDBJ databases">
        <title>The complete genome of chromosome of Emticicia oligotrophica DSM 17448.</title>
        <authorList>
            <consortium name="US DOE Joint Genome Institute (JGI-PGF)"/>
            <person name="Lucas S."/>
            <person name="Han J."/>
            <person name="Lapidus A."/>
            <person name="Bruce D."/>
            <person name="Goodwin L."/>
            <person name="Pitluck S."/>
            <person name="Peters L."/>
            <person name="Kyrpides N."/>
            <person name="Mavromatis K."/>
            <person name="Ivanova N."/>
            <person name="Ovchinnikova G."/>
            <person name="Teshima H."/>
            <person name="Detter J.C."/>
            <person name="Tapia R."/>
            <person name="Han C."/>
            <person name="Land M."/>
            <person name="Hauser L."/>
            <person name="Markowitz V."/>
            <person name="Cheng J.-F."/>
            <person name="Hugenholtz P."/>
            <person name="Woyke T."/>
            <person name="Wu D."/>
            <person name="Tindall B."/>
            <person name="Pomrenke H."/>
            <person name="Brambilla E."/>
            <person name="Klenk H.-P."/>
            <person name="Eisen J.A."/>
        </authorList>
    </citation>
    <scope>NUCLEOTIDE SEQUENCE [LARGE SCALE GENOMIC DNA]</scope>
    <source>
        <strain evidence="2 3">DSM 17448</strain>
    </source>
</reference>